<feature type="chain" id="PRO_5039387394" description="Phospholipase A2-like protein" evidence="1">
    <location>
        <begin position="22"/>
        <end position="178"/>
    </location>
</feature>
<sequence length="178" mass="19999">MKKLFLIFMTFSLLVSGVSSAEASTQKVDENSSFEETQLVLEQYITRTKDGEIKFDVEEAKDDGQSEFIIGTGQKINQVNQAYNKKPGEVTVMALSLPVWGNWCGPGHGGGGTKDVLDNICKQHDLDYRDYGYFDCGSDKRLMSRIIAQTYKMKFLEKQMAYAVFAYFQAQSATNGCY</sequence>
<evidence type="ECO:0008006" key="4">
    <source>
        <dbReference type="Google" id="ProtNLM"/>
    </source>
</evidence>
<evidence type="ECO:0000256" key="1">
    <source>
        <dbReference type="SAM" id="SignalP"/>
    </source>
</evidence>
<feature type="signal peptide" evidence="1">
    <location>
        <begin position="1"/>
        <end position="21"/>
    </location>
</feature>
<dbReference type="EMBL" id="OBQF01000008">
    <property type="protein sequence ID" value="SOC45109.1"/>
    <property type="molecule type" value="Genomic_DNA"/>
</dbReference>
<gene>
    <name evidence="2" type="ORF">SAMN05878391_2612</name>
</gene>
<dbReference type="GO" id="GO:0006644">
    <property type="term" value="P:phospholipid metabolic process"/>
    <property type="evidence" value="ECO:0007669"/>
    <property type="project" value="InterPro"/>
</dbReference>
<organism evidence="2 3">
    <name type="scientific">Salinicoccus kekensis</name>
    <dbReference type="NCBI Taxonomy" id="714307"/>
    <lineage>
        <taxon>Bacteria</taxon>
        <taxon>Bacillati</taxon>
        <taxon>Bacillota</taxon>
        <taxon>Bacilli</taxon>
        <taxon>Bacillales</taxon>
        <taxon>Staphylococcaceae</taxon>
        <taxon>Salinicoccus</taxon>
    </lineage>
</organism>
<dbReference type="OrthoDB" id="5125543at2"/>
<dbReference type="InterPro" id="IPR036444">
    <property type="entry name" value="PLipase_A2_dom_sf"/>
</dbReference>
<dbReference type="Gene3D" id="1.20.90.10">
    <property type="entry name" value="Phospholipase A2 domain"/>
    <property type="match status" value="1"/>
</dbReference>
<dbReference type="RefSeq" id="WP_097042873.1">
    <property type="nucleotide sequence ID" value="NZ_OBQF01000008.1"/>
</dbReference>
<dbReference type="AlphaFoldDB" id="A0A285UTG7"/>
<dbReference type="Proteomes" id="UP000219412">
    <property type="component" value="Unassembled WGS sequence"/>
</dbReference>
<dbReference type="GO" id="GO:0004623">
    <property type="term" value="F:phospholipase A2 activity"/>
    <property type="evidence" value="ECO:0007669"/>
    <property type="project" value="InterPro"/>
</dbReference>
<keyword evidence="1" id="KW-0732">Signal</keyword>
<accession>A0A285UTG7</accession>
<proteinExistence type="predicted"/>
<protein>
    <recommendedName>
        <fullName evidence="4">Phospholipase A2-like protein</fullName>
    </recommendedName>
</protein>
<evidence type="ECO:0000313" key="2">
    <source>
        <dbReference type="EMBL" id="SOC45109.1"/>
    </source>
</evidence>
<dbReference type="SUPFAM" id="SSF48619">
    <property type="entry name" value="Phospholipase A2, PLA2"/>
    <property type="match status" value="1"/>
</dbReference>
<reference evidence="3" key="1">
    <citation type="submission" date="2017-08" db="EMBL/GenBank/DDBJ databases">
        <authorList>
            <person name="Varghese N."/>
            <person name="Submissions S."/>
        </authorList>
    </citation>
    <scope>NUCLEOTIDE SEQUENCE [LARGE SCALE GENOMIC DNA]</scope>
    <source>
        <strain evidence="3">DSM 23173</strain>
    </source>
</reference>
<keyword evidence="3" id="KW-1185">Reference proteome</keyword>
<dbReference type="GO" id="GO:0050482">
    <property type="term" value="P:arachidonate secretion"/>
    <property type="evidence" value="ECO:0007669"/>
    <property type="project" value="InterPro"/>
</dbReference>
<evidence type="ECO:0000313" key="3">
    <source>
        <dbReference type="Proteomes" id="UP000219412"/>
    </source>
</evidence>
<name>A0A285UTG7_9STAP</name>